<dbReference type="OrthoDB" id="10261522at2759"/>
<name>A0A8H3F3Y2_9LECA</name>
<evidence type="ECO:0000313" key="2">
    <source>
        <dbReference type="EMBL" id="CAF9917178.1"/>
    </source>
</evidence>
<accession>A0A8H3F3Y2</accession>
<dbReference type="InterPro" id="IPR015797">
    <property type="entry name" value="NUDIX_hydrolase-like_dom_sf"/>
</dbReference>
<dbReference type="PROSITE" id="PS51462">
    <property type="entry name" value="NUDIX"/>
    <property type="match status" value="1"/>
</dbReference>
<evidence type="ECO:0000259" key="1">
    <source>
        <dbReference type="PROSITE" id="PS51462"/>
    </source>
</evidence>
<dbReference type="CDD" id="cd03676">
    <property type="entry name" value="NUDIX_Tnr3_like"/>
    <property type="match status" value="1"/>
</dbReference>
<dbReference type="Gene3D" id="3.90.79.10">
    <property type="entry name" value="Nucleoside Triphosphate Pyrophosphohydrolase"/>
    <property type="match status" value="1"/>
</dbReference>
<dbReference type="PANTHER" id="PTHR13622">
    <property type="entry name" value="THIAMIN PYROPHOSPHOKINASE"/>
    <property type="match status" value="1"/>
</dbReference>
<dbReference type="AlphaFoldDB" id="A0A8H3F3Y2"/>
<dbReference type="Proteomes" id="UP000664521">
    <property type="component" value="Unassembled WGS sequence"/>
</dbReference>
<dbReference type="InterPro" id="IPR000086">
    <property type="entry name" value="NUDIX_hydrolase_dom"/>
</dbReference>
<gene>
    <name evidence="2" type="ORF">HETSPECPRED_003165</name>
</gene>
<dbReference type="PANTHER" id="PTHR13622:SF8">
    <property type="entry name" value="THIAMIN PYROPHOSPHOKINASE 1"/>
    <property type="match status" value="1"/>
</dbReference>
<dbReference type="InterPro" id="IPR031804">
    <property type="entry name" value="DUF4743"/>
</dbReference>
<dbReference type="GO" id="GO:0044715">
    <property type="term" value="F:8-oxo-dGDP phosphatase activity"/>
    <property type="evidence" value="ECO:0007669"/>
    <property type="project" value="TreeGrafter"/>
</dbReference>
<dbReference type="SUPFAM" id="SSF55811">
    <property type="entry name" value="Nudix"/>
    <property type="match status" value="1"/>
</dbReference>
<proteinExistence type="predicted"/>
<comment type="caution">
    <text evidence="2">The sequence shown here is derived from an EMBL/GenBank/DDBJ whole genome shotgun (WGS) entry which is preliminary data.</text>
</comment>
<sequence>MAVRLKTNLDIVNDCDRFPYYENDPSRYKSTLSSLYLFYHAEDEAVNPSGYMLDWVVKQMPWNEKWIVDHEKKTVRPRLKNPVTGAIYAQSLTRLIEETVLLAKEKESFKVLKGWRNELYPVTGLSSEISMERAASALFGINSYGVHLTAYTQGEDGMKIWVPRRQAHKSTYGDMLDNTVAGGIGFGETAIDSLVREAEEEASFPEDLIRKHAKLCGTVSYFMIRDERAGGEMGLLQPECQFVYDLQLDPDVIPKPNDDEVEDFQLWSIEKVQTALAEDQFKPNCALVRDDGFVCGPY</sequence>
<reference evidence="2" key="1">
    <citation type="submission" date="2021-03" db="EMBL/GenBank/DDBJ databases">
        <authorList>
            <person name="Tagirdzhanova G."/>
        </authorList>
    </citation>
    <scope>NUCLEOTIDE SEQUENCE</scope>
</reference>
<protein>
    <recommendedName>
        <fullName evidence="1">Nudix hydrolase domain-containing protein</fullName>
    </recommendedName>
</protein>
<dbReference type="Pfam" id="PF00293">
    <property type="entry name" value="NUDIX"/>
    <property type="match status" value="1"/>
</dbReference>
<feature type="domain" description="Nudix hydrolase" evidence="1">
    <location>
        <begin position="131"/>
        <end position="289"/>
    </location>
</feature>
<keyword evidence="3" id="KW-1185">Reference proteome</keyword>
<organism evidence="2 3">
    <name type="scientific">Heterodermia speciosa</name>
    <dbReference type="NCBI Taxonomy" id="116794"/>
    <lineage>
        <taxon>Eukaryota</taxon>
        <taxon>Fungi</taxon>
        <taxon>Dikarya</taxon>
        <taxon>Ascomycota</taxon>
        <taxon>Pezizomycotina</taxon>
        <taxon>Lecanoromycetes</taxon>
        <taxon>OSLEUM clade</taxon>
        <taxon>Lecanoromycetidae</taxon>
        <taxon>Caliciales</taxon>
        <taxon>Physciaceae</taxon>
        <taxon>Heterodermia</taxon>
    </lineage>
</organism>
<dbReference type="EMBL" id="CAJPDS010000019">
    <property type="protein sequence ID" value="CAF9917178.1"/>
    <property type="molecule type" value="Genomic_DNA"/>
</dbReference>
<dbReference type="Pfam" id="PF15916">
    <property type="entry name" value="DUF4743"/>
    <property type="match status" value="1"/>
</dbReference>
<dbReference type="FunFam" id="3.90.79.10:FF:000019">
    <property type="entry name" value="Thiamin pyrophosphokinase, putative"/>
    <property type="match status" value="1"/>
</dbReference>
<evidence type="ECO:0000313" key="3">
    <source>
        <dbReference type="Proteomes" id="UP000664521"/>
    </source>
</evidence>